<evidence type="ECO:0000313" key="1">
    <source>
        <dbReference type="EMBL" id="CAF5187254.1"/>
    </source>
</evidence>
<sequence length="115" mass="13684">EKLIINNRYGQNQKESYKLMNDKSNLSIAKYYNLIDLHIDEAHDDYIDEFLCNTKTYFQNNILLDIDYKVLQRVTDNFTRDDTRINCTKINELVLFGKVKDSKSVQDYFPFAIID</sequence>
<proteinExistence type="predicted"/>
<dbReference type="Proteomes" id="UP000676336">
    <property type="component" value="Unassembled WGS sequence"/>
</dbReference>
<gene>
    <name evidence="1" type="ORF">SMN809_LOCUS70917</name>
</gene>
<reference evidence="1" key="1">
    <citation type="submission" date="2021-02" db="EMBL/GenBank/DDBJ databases">
        <authorList>
            <person name="Nowell W R."/>
        </authorList>
    </citation>
    <scope>NUCLEOTIDE SEQUENCE</scope>
</reference>
<feature type="non-terminal residue" evidence="1">
    <location>
        <position position="1"/>
    </location>
</feature>
<dbReference type="AlphaFoldDB" id="A0A8S3HQI6"/>
<protein>
    <submittedName>
        <fullName evidence="1">Uncharacterized protein</fullName>
    </submittedName>
</protein>
<comment type="caution">
    <text evidence="1">The sequence shown here is derived from an EMBL/GenBank/DDBJ whole genome shotgun (WGS) entry which is preliminary data.</text>
</comment>
<name>A0A8S3HQI6_9BILA</name>
<organism evidence="1 2">
    <name type="scientific">Rotaria magnacalcarata</name>
    <dbReference type="NCBI Taxonomy" id="392030"/>
    <lineage>
        <taxon>Eukaryota</taxon>
        <taxon>Metazoa</taxon>
        <taxon>Spiralia</taxon>
        <taxon>Gnathifera</taxon>
        <taxon>Rotifera</taxon>
        <taxon>Eurotatoria</taxon>
        <taxon>Bdelloidea</taxon>
        <taxon>Philodinida</taxon>
        <taxon>Philodinidae</taxon>
        <taxon>Rotaria</taxon>
    </lineage>
</organism>
<evidence type="ECO:0000313" key="2">
    <source>
        <dbReference type="Proteomes" id="UP000676336"/>
    </source>
</evidence>
<dbReference type="EMBL" id="CAJOBI010322496">
    <property type="protein sequence ID" value="CAF5187254.1"/>
    <property type="molecule type" value="Genomic_DNA"/>
</dbReference>
<accession>A0A8S3HQI6</accession>